<dbReference type="SUPFAM" id="SSF53335">
    <property type="entry name" value="S-adenosyl-L-methionine-dependent methyltransferases"/>
    <property type="match status" value="1"/>
</dbReference>
<gene>
    <name evidence="2" type="ORF">MNBD_BACTEROID07-792</name>
</gene>
<dbReference type="EMBL" id="UOET01000013">
    <property type="protein sequence ID" value="VAW26211.1"/>
    <property type="molecule type" value="Genomic_DNA"/>
</dbReference>
<dbReference type="InterPro" id="IPR008471">
    <property type="entry name" value="MnmC-like_methylTransf"/>
</dbReference>
<dbReference type="InterPro" id="IPR029063">
    <property type="entry name" value="SAM-dependent_MTases_sf"/>
</dbReference>
<dbReference type="CDD" id="cd02440">
    <property type="entry name" value="AdoMet_MTases"/>
    <property type="match status" value="1"/>
</dbReference>
<protein>
    <submittedName>
        <fullName evidence="2">tRNA (5-methylaminomethyl-2-thiouridylate)-methyltransferase</fullName>
        <ecNumber evidence="2">2.1.1.61</ecNumber>
    </submittedName>
</protein>
<evidence type="ECO:0000313" key="2">
    <source>
        <dbReference type="EMBL" id="VAW26211.1"/>
    </source>
</evidence>
<keyword evidence="2" id="KW-0808">Transferase</keyword>
<dbReference type="EC" id="2.1.1.61" evidence="2"/>
<organism evidence="2">
    <name type="scientific">hydrothermal vent metagenome</name>
    <dbReference type="NCBI Taxonomy" id="652676"/>
    <lineage>
        <taxon>unclassified sequences</taxon>
        <taxon>metagenomes</taxon>
        <taxon>ecological metagenomes</taxon>
    </lineage>
</organism>
<name>A0A3B0U5C0_9ZZZZ</name>
<dbReference type="NCBIfam" id="NF033855">
    <property type="entry name" value="tRNA_MNMC2"/>
    <property type="match status" value="1"/>
</dbReference>
<dbReference type="AlphaFoldDB" id="A0A3B0U5C0"/>
<evidence type="ECO:0000259" key="1">
    <source>
        <dbReference type="Pfam" id="PF05430"/>
    </source>
</evidence>
<dbReference type="Gene3D" id="3.40.50.150">
    <property type="entry name" value="Vaccinia Virus protein VP39"/>
    <property type="match status" value="1"/>
</dbReference>
<dbReference type="GO" id="GO:0016645">
    <property type="term" value="F:oxidoreductase activity, acting on the CH-NH group of donors"/>
    <property type="evidence" value="ECO:0007669"/>
    <property type="project" value="InterPro"/>
</dbReference>
<dbReference type="GO" id="GO:0032259">
    <property type="term" value="P:methylation"/>
    <property type="evidence" value="ECO:0007669"/>
    <property type="project" value="UniProtKB-KW"/>
</dbReference>
<keyword evidence="2" id="KW-0489">Methyltransferase</keyword>
<dbReference type="PANTHER" id="PTHR39963:SF1">
    <property type="entry name" value="MNMC-LIKE METHYLTRANSFERASE DOMAIN-CONTAINING PROTEIN"/>
    <property type="match status" value="1"/>
</dbReference>
<dbReference type="Pfam" id="PF05430">
    <property type="entry name" value="Methyltransf_30"/>
    <property type="match status" value="1"/>
</dbReference>
<feature type="domain" description="MnmC-like methyltransferase" evidence="1">
    <location>
        <begin position="129"/>
        <end position="218"/>
    </location>
</feature>
<sequence>MKPGKPVKTKDGSHTLFNEKAGEHYHSVFGAIQESEHIFIRAGLEGYKNLENELRILEIGFGTGLNGLLTLNWAEKHHQHIQYTGIEAFPVMQSTLKELNYPVLLHVDSTIFMKMHSSSERRQILSFLSLHVLYEKLRDYHPASNRFHVVFFDAFSPDSQPEMWTEEVFVKLYNALVPGGILVTYSCKGTVKRALKAAGFRLEKLPGPPGKREFLRATVQK</sequence>
<reference evidence="2" key="1">
    <citation type="submission" date="2018-06" db="EMBL/GenBank/DDBJ databases">
        <authorList>
            <person name="Zhirakovskaya E."/>
        </authorList>
    </citation>
    <scope>NUCLEOTIDE SEQUENCE</scope>
</reference>
<accession>A0A3B0U5C0</accession>
<proteinExistence type="predicted"/>
<dbReference type="PANTHER" id="PTHR39963">
    <property type="entry name" value="SLL0983 PROTEIN"/>
    <property type="match status" value="1"/>
</dbReference>
<dbReference type="InterPro" id="IPR047785">
    <property type="entry name" value="tRNA_MNMC2"/>
</dbReference>
<dbReference type="GO" id="GO:0004808">
    <property type="term" value="F:tRNA (5-methylaminomethyl-2-thiouridylate)(34)-methyltransferase activity"/>
    <property type="evidence" value="ECO:0007669"/>
    <property type="project" value="UniProtKB-EC"/>
</dbReference>